<dbReference type="AlphaFoldDB" id="A0A516KGM7"/>
<dbReference type="GO" id="GO:0010181">
    <property type="term" value="F:FMN binding"/>
    <property type="evidence" value="ECO:0007669"/>
    <property type="project" value="InterPro"/>
</dbReference>
<dbReference type="Gene3D" id="3.20.20.70">
    <property type="entry name" value="Aldolase class I"/>
    <property type="match status" value="1"/>
</dbReference>
<keyword evidence="4" id="KW-0521">NADP</keyword>
<dbReference type="EC" id="1.6.99.1" evidence="7"/>
<sequence>MVTKLFSPITFKDVTLKNRIVMSPMCMYACEPEDGTIQPFHVTHYESRAIGQAGLVMLEATAVQPEGRISSRDLGIWDDNHIEGLAMVNERIHAHQAKSAIQLAHAGRKATISGDIFAPSAIPFNEQYQTPKEMSKEHITETVQAFKNAAVRSKKAGFDIIEIHGAHGYLINQFLSPLTNQRNDVYGGTRENRFRFLKEIIEEVNTVWEGPIFVRLSVNEYDPNGNQMEDFIYFSSELIKQNVALIDCSSGGVIPAPVKAYPGYQVPLAETIKQQTPIYTGAVGLITTGIQAEEILQNNRADLIFLARVLLRNPYWAKQAADELKVELNAPIPYERGWK</sequence>
<dbReference type="InterPro" id="IPR013785">
    <property type="entry name" value="Aldolase_TIM"/>
</dbReference>
<dbReference type="OrthoDB" id="9772736at2"/>
<dbReference type="GO" id="GO:0050661">
    <property type="term" value="F:NADP binding"/>
    <property type="evidence" value="ECO:0007669"/>
    <property type="project" value="InterPro"/>
</dbReference>
<feature type="domain" description="NADH:flavin oxidoreductase/NADH oxidase N-terminal" evidence="6">
    <location>
        <begin position="4"/>
        <end position="325"/>
    </location>
</feature>
<name>A0A516KGM7_9BACI</name>
<evidence type="ECO:0000313" key="7">
    <source>
        <dbReference type="EMBL" id="QDP40537.1"/>
    </source>
</evidence>
<dbReference type="KEGG" id="aqt:FN924_10265"/>
<evidence type="ECO:0000256" key="4">
    <source>
        <dbReference type="ARBA" id="ARBA00022857"/>
    </source>
</evidence>
<dbReference type="InterPro" id="IPR044152">
    <property type="entry name" value="YqjM-like"/>
</dbReference>
<dbReference type="Pfam" id="PF00724">
    <property type="entry name" value="Oxidored_FMN"/>
    <property type="match status" value="1"/>
</dbReference>
<dbReference type="CDD" id="cd02932">
    <property type="entry name" value="OYE_YqiM_FMN"/>
    <property type="match status" value="1"/>
</dbReference>
<dbReference type="SUPFAM" id="SSF51395">
    <property type="entry name" value="FMN-linked oxidoreductases"/>
    <property type="match status" value="1"/>
</dbReference>
<evidence type="ECO:0000313" key="8">
    <source>
        <dbReference type="Proteomes" id="UP000315215"/>
    </source>
</evidence>
<dbReference type="NCBIfam" id="NF010047">
    <property type="entry name" value="PRK13523.1"/>
    <property type="match status" value="1"/>
</dbReference>
<dbReference type="PANTHER" id="PTHR43303:SF4">
    <property type="entry name" value="NADPH DEHYDROGENASE C23G7.10C-RELATED"/>
    <property type="match status" value="1"/>
</dbReference>
<evidence type="ECO:0000256" key="5">
    <source>
        <dbReference type="ARBA" id="ARBA00023002"/>
    </source>
</evidence>
<dbReference type="InterPro" id="IPR001155">
    <property type="entry name" value="OxRdtase_FMN_N"/>
</dbReference>
<protein>
    <submittedName>
        <fullName evidence="7">NADPH dehydrogenase NamA</fullName>
        <ecNumber evidence="7">1.6.99.1</ecNumber>
    </submittedName>
</protein>
<keyword evidence="3" id="KW-0288">FMN</keyword>
<organism evidence="7 8">
    <name type="scientific">Radiobacillus deserti</name>
    <dbReference type="NCBI Taxonomy" id="2594883"/>
    <lineage>
        <taxon>Bacteria</taxon>
        <taxon>Bacillati</taxon>
        <taxon>Bacillota</taxon>
        <taxon>Bacilli</taxon>
        <taxon>Bacillales</taxon>
        <taxon>Bacillaceae</taxon>
        <taxon>Radiobacillus</taxon>
    </lineage>
</organism>
<evidence type="ECO:0000256" key="2">
    <source>
        <dbReference type="ARBA" id="ARBA00022630"/>
    </source>
</evidence>
<dbReference type="Proteomes" id="UP000315215">
    <property type="component" value="Chromosome"/>
</dbReference>
<keyword evidence="2" id="KW-0285">Flavoprotein</keyword>
<reference evidence="7 8" key="1">
    <citation type="submission" date="2019-07" db="EMBL/GenBank/DDBJ databases">
        <authorList>
            <person name="Li J."/>
        </authorList>
    </citation>
    <scope>NUCLEOTIDE SEQUENCE [LARGE SCALE GENOMIC DNA]</scope>
    <source>
        <strain evidence="7 8">TKL69</strain>
    </source>
</reference>
<evidence type="ECO:0000256" key="1">
    <source>
        <dbReference type="ARBA" id="ARBA00001917"/>
    </source>
</evidence>
<keyword evidence="8" id="KW-1185">Reference proteome</keyword>
<accession>A0A516KGM7</accession>
<evidence type="ECO:0000259" key="6">
    <source>
        <dbReference type="Pfam" id="PF00724"/>
    </source>
</evidence>
<proteinExistence type="predicted"/>
<dbReference type="GO" id="GO:0003959">
    <property type="term" value="F:NADPH dehydrogenase activity"/>
    <property type="evidence" value="ECO:0007669"/>
    <property type="project" value="UniProtKB-EC"/>
</dbReference>
<dbReference type="EMBL" id="CP041666">
    <property type="protein sequence ID" value="QDP40537.1"/>
    <property type="molecule type" value="Genomic_DNA"/>
</dbReference>
<keyword evidence="5 7" id="KW-0560">Oxidoreductase</keyword>
<dbReference type="PANTHER" id="PTHR43303">
    <property type="entry name" value="NADPH DEHYDROGENASE C23G7.10C-RELATED"/>
    <property type="match status" value="1"/>
</dbReference>
<dbReference type="RefSeq" id="WP_143894203.1">
    <property type="nucleotide sequence ID" value="NZ_CP041666.1"/>
</dbReference>
<evidence type="ECO:0000256" key="3">
    <source>
        <dbReference type="ARBA" id="ARBA00022643"/>
    </source>
</evidence>
<gene>
    <name evidence="7" type="primary">namA</name>
    <name evidence="7" type="ORF">FN924_10265</name>
</gene>
<comment type="cofactor">
    <cofactor evidence="1">
        <name>FMN</name>
        <dbReference type="ChEBI" id="CHEBI:58210"/>
    </cofactor>
</comment>